<reference evidence="3" key="1">
    <citation type="submission" date="2021-01" db="EMBL/GenBank/DDBJ databases">
        <title>Fulvivirga kasyanovii gen. nov., sp nov., a novel member of the phylum Bacteroidetes isolated from seawater in a mussel farm.</title>
        <authorList>
            <person name="Zhao L.-H."/>
            <person name="Wang Z.-J."/>
        </authorList>
    </citation>
    <scope>NUCLEOTIDE SEQUENCE</scope>
    <source>
        <strain evidence="3">29W222</strain>
    </source>
</reference>
<dbReference type="GO" id="GO:0009294">
    <property type="term" value="P:DNA-mediated transformation"/>
    <property type="evidence" value="ECO:0007669"/>
    <property type="project" value="InterPro"/>
</dbReference>
<dbReference type="InterPro" id="IPR057666">
    <property type="entry name" value="DrpA_SLOG"/>
</dbReference>
<dbReference type="GO" id="GO:0003677">
    <property type="term" value="F:DNA binding"/>
    <property type="evidence" value="ECO:0007669"/>
    <property type="project" value="InterPro"/>
</dbReference>
<dbReference type="EMBL" id="JAEUGD010000066">
    <property type="protein sequence ID" value="MBL6449045.1"/>
    <property type="molecule type" value="Genomic_DNA"/>
</dbReference>
<name>A0A937KG59_9BACT</name>
<dbReference type="InterPro" id="IPR010994">
    <property type="entry name" value="RuvA_2-like"/>
</dbReference>
<feature type="domain" description="Helix-hairpin-helix DNA-binding motif class 1" evidence="2">
    <location>
        <begin position="41"/>
        <end position="60"/>
    </location>
</feature>
<evidence type="ECO:0000256" key="1">
    <source>
        <dbReference type="ARBA" id="ARBA00006525"/>
    </source>
</evidence>
<dbReference type="Gene3D" id="1.10.10.10">
    <property type="entry name" value="Winged helix-like DNA-binding domain superfamily/Winged helix DNA-binding domain"/>
    <property type="match status" value="1"/>
</dbReference>
<dbReference type="Pfam" id="PF02481">
    <property type="entry name" value="DNA_processg_A"/>
    <property type="match status" value="1"/>
</dbReference>
<evidence type="ECO:0000313" key="3">
    <source>
        <dbReference type="EMBL" id="MBL6449045.1"/>
    </source>
</evidence>
<dbReference type="Proteomes" id="UP000614216">
    <property type="component" value="Unassembled WGS sequence"/>
</dbReference>
<dbReference type="PANTHER" id="PTHR43022:SF1">
    <property type="entry name" value="PROTEIN SMF"/>
    <property type="match status" value="1"/>
</dbReference>
<evidence type="ECO:0000259" key="2">
    <source>
        <dbReference type="SMART" id="SM00278"/>
    </source>
</evidence>
<proteinExistence type="inferred from homology"/>
<keyword evidence="4" id="KW-1185">Reference proteome</keyword>
<dbReference type="SUPFAM" id="SSF47781">
    <property type="entry name" value="RuvA domain 2-like"/>
    <property type="match status" value="1"/>
</dbReference>
<organism evidence="3 4">
    <name type="scientific">Fulvivirga marina</name>
    <dbReference type="NCBI Taxonomy" id="2494733"/>
    <lineage>
        <taxon>Bacteria</taxon>
        <taxon>Pseudomonadati</taxon>
        <taxon>Bacteroidota</taxon>
        <taxon>Cytophagia</taxon>
        <taxon>Cytophagales</taxon>
        <taxon>Fulvivirgaceae</taxon>
        <taxon>Fulvivirga</taxon>
    </lineage>
</organism>
<dbReference type="PANTHER" id="PTHR43022">
    <property type="entry name" value="PROTEIN SMF"/>
    <property type="match status" value="1"/>
</dbReference>
<gene>
    <name evidence="3" type="primary">dprA</name>
    <name evidence="3" type="ORF">JMN32_22225</name>
</gene>
<comment type="similarity">
    <text evidence="1">Belongs to the DprA/Smf family.</text>
</comment>
<dbReference type="Pfam" id="PF17782">
    <property type="entry name" value="WHD_DprA"/>
    <property type="match status" value="1"/>
</dbReference>
<dbReference type="RefSeq" id="WP_202858578.1">
    <property type="nucleotide sequence ID" value="NZ_JAEUGD010000066.1"/>
</dbReference>
<dbReference type="SUPFAM" id="SSF102405">
    <property type="entry name" value="MCP/YpsA-like"/>
    <property type="match status" value="1"/>
</dbReference>
<dbReference type="AlphaFoldDB" id="A0A937KG59"/>
<accession>A0A937KG59</accession>
<evidence type="ECO:0000313" key="4">
    <source>
        <dbReference type="Proteomes" id="UP000614216"/>
    </source>
</evidence>
<comment type="caution">
    <text evidence="3">The sequence shown here is derived from an EMBL/GenBank/DDBJ whole genome shotgun (WGS) entry which is preliminary data.</text>
</comment>
<dbReference type="Pfam" id="PF14520">
    <property type="entry name" value="HHH_5"/>
    <property type="match status" value="1"/>
</dbReference>
<protein>
    <submittedName>
        <fullName evidence="3">DNA-protecting protein DprA</fullName>
    </submittedName>
</protein>
<dbReference type="Gene3D" id="3.40.50.450">
    <property type="match status" value="1"/>
</dbReference>
<dbReference type="SMART" id="SM00278">
    <property type="entry name" value="HhH1"/>
    <property type="match status" value="1"/>
</dbReference>
<dbReference type="InterPro" id="IPR036388">
    <property type="entry name" value="WH-like_DNA-bd_sf"/>
</dbReference>
<dbReference type="NCBIfam" id="TIGR00732">
    <property type="entry name" value="dprA"/>
    <property type="match status" value="1"/>
</dbReference>
<sequence length="371" mass="40305">MDQNRLAQLALHFIPGIGNFTVKQLISYSGSAENVFNLPKAKLLKIPGIGPATAKSILEHRPFAKAEEELVKAEKENTRLLLYSDKDFPQRLKHINNAPSLLYYKGNADLNAEKIVAIVGTRNATQYGRDFTAEFIAGLKSHNTLIVSGLAYGIDIQAHKCSIKSGLPTVGVMASGIDIIYPALHRETAQQMTGYGGILSEHSFGSKPDAPKFPARNRIIAGMADAIVVVEAAKKGGALITAEIANSYSKDVFAVPGDLKSSFSEGCNNLIKTNKAHLLTSVSDLEYIMNWAPLEEGKKKPEPQIDISSLDDDEALVFSELKKHDTAVAIDNLSWQTQLPVSRLASVLLNLEFKGFVNSLPGKSYKLANSK</sequence>
<dbReference type="GO" id="GO:0006281">
    <property type="term" value="P:DNA repair"/>
    <property type="evidence" value="ECO:0007669"/>
    <property type="project" value="InterPro"/>
</dbReference>
<dbReference type="InterPro" id="IPR003488">
    <property type="entry name" value="DprA"/>
</dbReference>
<dbReference type="InterPro" id="IPR041614">
    <property type="entry name" value="DprA_WH"/>
</dbReference>
<dbReference type="InterPro" id="IPR003583">
    <property type="entry name" value="Hlx-hairpin-Hlx_DNA-bd_motif"/>
</dbReference>